<comment type="subcellular location">
    <subcellularLocation>
        <location evidence="1">Periplasm</location>
    </subcellularLocation>
</comment>
<dbReference type="Gene3D" id="3.40.190.10">
    <property type="entry name" value="Periplasmic binding protein-like II"/>
    <property type="match status" value="2"/>
</dbReference>
<gene>
    <name evidence="6" type="ORF">ACFOE0_16260</name>
</gene>
<sequence length="317" mass="34159">MPRIMVLFAVVLLLVSCSPAPQKTIRIAINPWPGYEFLYLAEQRGFFQAVGLNLELVQVSTLSDSQRAYLAGRVDGFASTLIEAIQVEALGGQPVKVVLAADYSNGGDVIVATRAFGSVSALKGKTVGCEVGSLGLYVLARALQSEGMTLSDVNVVNVEQGDGKSQLSLGNIDAMVTYPPYSTEYIRDNLAHQIFSSDTIPWEILDTVSVSDSVLTTHPDLVNKLWLAWQMALDDYANDPEAGAALMAAREGISPGEFTDALNGIHIISSEEQGELFVTDSEINQKMQSVCATLVEVNALETDCTHISDILWSPGRE</sequence>
<evidence type="ECO:0000256" key="4">
    <source>
        <dbReference type="SAM" id="SignalP"/>
    </source>
</evidence>
<accession>A0ABV7GEE8</accession>
<dbReference type="Pfam" id="PF09084">
    <property type="entry name" value="NMT1"/>
    <property type="match status" value="1"/>
</dbReference>
<evidence type="ECO:0000313" key="7">
    <source>
        <dbReference type="Proteomes" id="UP001595621"/>
    </source>
</evidence>
<protein>
    <submittedName>
        <fullName evidence="6">ABC transporter substrate-binding protein</fullName>
    </submittedName>
</protein>
<feature type="signal peptide" evidence="4">
    <location>
        <begin position="1"/>
        <end position="22"/>
    </location>
</feature>
<dbReference type="Proteomes" id="UP001595621">
    <property type="component" value="Unassembled WGS sequence"/>
</dbReference>
<organism evidence="6 7">
    <name type="scientific">Shewanella submarina</name>
    <dbReference type="NCBI Taxonomy" id="2016376"/>
    <lineage>
        <taxon>Bacteria</taxon>
        <taxon>Pseudomonadati</taxon>
        <taxon>Pseudomonadota</taxon>
        <taxon>Gammaproteobacteria</taxon>
        <taxon>Alteromonadales</taxon>
        <taxon>Shewanellaceae</taxon>
        <taxon>Shewanella</taxon>
    </lineage>
</organism>
<dbReference type="PROSITE" id="PS51257">
    <property type="entry name" value="PROKAR_LIPOPROTEIN"/>
    <property type="match status" value="1"/>
</dbReference>
<keyword evidence="3 4" id="KW-0732">Signal</keyword>
<proteinExistence type="inferred from homology"/>
<reference evidence="7" key="1">
    <citation type="journal article" date="2019" name="Int. J. Syst. Evol. Microbiol.">
        <title>The Global Catalogue of Microorganisms (GCM) 10K type strain sequencing project: providing services to taxonomists for standard genome sequencing and annotation.</title>
        <authorList>
            <consortium name="The Broad Institute Genomics Platform"/>
            <consortium name="The Broad Institute Genome Sequencing Center for Infectious Disease"/>
            <person name="Wu L."/>
            <person name="Ma J."/>
        </authorList>
    </citation>
    <scope>NUCLEOTIDE SEQUENCE [LARGE SCALE GENOMIC DNA]</scope>
    <source>
        <strain evidence="7">KCTC 52277</strain>
    </source>
</reference>
<feature type="chain" id="PRO_5045730441" evidence="4">
    <location>
        <begin position="23"/>
        <end position="317"/>
    </location>
</feature>
<feature type="domain" description="SsuA/THI5-like" evidence="5">
    <location>
        <begin position="36"/>
        <end position="242"/>
    </location>
</feature>
<evidence type="ECO:0000256" key="2">
    <source>
        <dbReference type="ARBA" id="ARBA00010742"/>
    </source>
</evidence>
<dbReference type="PANTHER" id="PTHR30024">
    <property type="entry name" value="ALIPHATIC SULFONATES-BINDING PROTEIN-RELATED"/>
    <property type="match status" value="1"/>
</dbReference>
<comment type="similarity">
    <text evidence="2">Belongs to the bacterial solute-binding protein SsuA/TauA family.</text>
</comment>
<dbReference type="InterPro" id="IPR015168">
    <property type="entry name" value="SsuA/THI5"/>
</dbReference>
<dbReference type="SUPFAM" id="SSF53850">
    <property type="entry name" value="Periplasmic binding protein-like II"/>
    <property type="match status" value="1"/>
</dbReference>
<evidence type="ECO:0000256" key="3">
    <source>
        <dbReference type="ARBA" id="ARBA00022729"/>
    </source>
</evidence>
<comment type="caution">
    <text evidence="6">The sequence shown here is derived from an EMBL/GenBank/DDBJ whole genome shotgun (WGS) entry which is preliminary data.</text>
</comment>
<dbReference type="PANTHER" id="PTHR30024:SF47">
    <property type="entry name" value="TAURINE-BINDING PERIPLASMIC PROTEIN"/>
    <property type="match status" value="1"/>
</dbReference>
<name>A0ABV7GEE8_9GAMM</name>
<keyword evidence="7" id="KW-1185">Reference proteome</keyword>
<dbReference type="EMBL" id="JBHRTD010000017">
    <property type="protein sequence ID" value="MFC3139725.1"/>
    <property type="molecule type" value="Genomic_DNA"/>
</dbReference>
<dbReference type="RefSeq" id="WP_248936234.1">
    <property type="nucleotide sequence ID" value="NZ_JAKILF010000004.1"/>
</dbReference>
<evidence type="ECO:0000313" key="6">
    <source>
        <dbReference type="EMBL" id="MFC3139725.1"/>
    </source>
</evidence>
<evidence type="ECO:0000259" key="5">
    <source>
        <dbReference type="Pfam" id="PF09084"/>
    </source>
</evidence>
<evidence type="ECO:0000256" key="1">
    <source>
        <dbReference type="ARBA" id="ARBA00004418"/>
    </source>
</evidence>